<evidence type="ECO:0000313" key="2">
    <source>
        <dbReference type="Proteomes" id="UP000657006"/>
    </source>
</evidence>
<dbReference type="AlphaFoldDB" id="A0A926I1P1"/>
<dbReference type="RefSeq" id="WP_177720016.1">
    <property type="nucleotide sequence ID" value="NZ_JACRSQ010000007.1"/>
</dbReference>
<name>A0A926I1P1_9FIRM</name>
<protein>
    <submittedName>
        <fullName evidence="1">Uncharacterized protein</fullName>
    </submittedName>
</protein>
<dbReference type="EMBL" id="JACRSQ010000007">
    <property type="protein sequence ID" value="MBC8543216.1"/>
    <property type="molecule type" value="Genomic_DNA"/>
</dbReference>
<proteinExistence type="predicted"/>
<organism evidence="1 2">
    <name type="scientific">Bianquea renquensis</name>
    <dbReference type="NCBI Taxonomy" id="2763661"/>
    <lineage>
        <taxon>Bacteria</taxon>
        <taxon>Bacillati</taxon>
        <taxon>Bacillota</taxon>
        <taxon>Clostridia</taxon>
        <taxon>Eubacteriales</taxon>
        <taxon>Bianqueaceae</taxon>
        <taxon>Bianquea</taxon>
    </lineage>
</organism>
<reference evidence="1" key="1">
    <citation type="submission" date="2020-08" db="EMBL/GenBank/DDBJ databases">
        <title>Genome public.</title>
        <authorList>
            <person name="Liu C."/>
            <person name="Sun Q."/>
        </authorList>
    </citation>
    <scope>NUCLEOTIDE SEQUENCE</scope>
    <source>
        <strain evidence="1">NSJ-32</strain>
    </source>
</reference>
<dbReference type="Proteomes" id="UP000657006">
    <property type="component" value="Unassembled WGS sequence"/>
</dbReference>
<comment type="caution">
    <text evidence="1">The sequence shown here is derived from an EMBL/GenBank/DDBJ whole genome shotgun (WGS) entry which is preliminary data.</text>
</comment>
<gene>
    <name evidence="1" type="ORF">H8730_06635</name>
</gene>
<evidence type="ECO:0000313" key="1">
    <source>
        <dbReference type="EMBL" id="MBC8543216.1"/>
    </source>
</evidence>
<accession>A0A926I1P1</accession>
<keyword evidence="2" id="KW-1185">Reference proteome</keyword>
<sequence length="87" mass="10181">MKSNDTYFTDIYKNVDSTTAELNYTRRVLLQFGYLNDDENELLQYALHLLYEKIVAVGDDIQRYKEAETLDSELPEPLEEILTSLDI</sequence>